<dbReference type="InParanoid" id="A0A369JM92"/>
<dbReference type="PANTHER" id="PTHR44329:SF214">
    <property type="entry name" value="PROTEIN KINASE DOMAIN-CONTAINING PROTEIN"/>
    <property type="match status" value="1"/>
</dbReference>
<organism evidence="2 3">
    <name type="scientific">Hypsizygus marmoreus</name>
    <name type="common">White beech mushroom</name>
    <name type="synonym">Agaricus marmoreus</name>
    <dbReference type="NCBI Taxonomy" id="39966"/>
    <lineage>
        <taxon>Eukaryota</taxon>
        <taxon>Fungi</taxon>
        <taxon>Dikarya</taxon>
        <taxon>Basidiomycota</taxon>
        <taxon>Agaricomycotina</taxon>
        <taxon>Agaricomycetes</taxon>
        <taxon>Agaricomycetidae</taxon>
        <taxon>Agaricales</taxon>
        <taxon>Tricholomatineae</taxon>
        <taxon>Lyophyllaceae</taxon>
        <taxon>Hypsizygus</taxon>
    </lineage>
</organism>
<dbReference type="InterPro" id="IPR001245">
    <property type="entry name" value="Ser-Thr/Tyr_kinase_cat_dom"/>
</dbReference>
<dbReference type="GO" id="GO:0005524">
    <property type="term" value="F:ATP binding"/>
    <property type="evidence" value="ECO:0007669"/>
    <property type="project" value="InterPro"/>
</dbReference>
<dbReference type="Gene3D" id="1.10.510.10">
    <property type="entry name" value="Transferase(Phosphotransferase) domain 1"/>
    <property type="match status" value="1"/>
</dbReference>
<proteinExistence type="predicted"/>
<dbReference type="Proteomes" id="UP000076154">
    <property type="component" value="Unassembled WGS sequence"/>
</dbReference>
<evidence type="ECO:0000313" key="2">
    <source>
        <dbReference type="EMBL" id="RDB21515.1"/>
    </source>
</evidence>
<dbReference type="InterPro" id="IPR011009">
    <property type="entry name" value="Kinase-like_dom_sf"/>
</dbReference>
<dbReference type="Pfam" id="PF07714">
    <property type="entry name" value="PK_Tyr_Ser-Thr"/>
    <property type="match status" value="1"/>
</dbReference>
<feature type="domain" description="Protein kinase" evidence="1">
    <location>
        <begin position="269"/>
        <end position="533"/>
    </location>
</feature>
<accession>A0A369JM92</accession>
<dbReference type="PANTHER" id="PTHR44329">
    <property type="entry name" value="SERINE/THREONINE-PROTEIN KINASE TNNI3K-RELATED"/>
    <property type="match status" value="1"/>
</dbReference>
<dbReference type="InterPro" id="IPR000719">
    <property type="entry name" value="Prot_kinase_dom"/>
</dbReference>
<dbReference type="InterPro" id="IPR051681">
    <property type="entry name" value="Ser/Thr_Kinases-Pseudokinases"/>
</dbReference>
<dbReference type="OrthoDB" id="5966500at2759"/>
<dbReference type="GO" id="GO:0007166">
    <property type="term" value="P:cell surface receptor signaling pathway"/>
    <property type="evidence" value="ECO:0007669"/>
    <property type="project" value="InterPro"/>
</dbReference>
<gene>
    <name evidence="2" type="primary">STY46_1</name>
    <name evidence="2" type="ORF">Hypma_011354</name>
</gene>
<dbReference type="CDD" id="cd21037">
    <property type="entry name" value="MLKL_NTD"/>
    <property type="match status" value="1"/>
</dbReference>
<keyword evidence="3" id="KW-1185">Reference proteome</keyword>
<dbReference type="PROSITE" id="PS50011">
    <property type="entry name" value="PROTEIN_KINASE_DOM"/>
    <property type="match status" value="1"/>
</dbReference>
<name>A0A369JM92_HYPMA</name>
<dbReference type="SUPFAM" id="SSF56112">
    <property type="entry name" value="Protein kinase-like (PK-like)"/>
    <property type="match status" value="1"/>
</dbReference>
<dbReference type="EMBL" id="LUEZ02000055">
    <property type="protein sequence ID" value="RDB21515.1"/>
    <property type="molecule type" value="Genomic_DNA"/>
</dbReference>
<keyword evidence="2" id="KW-0418">Kinase</keyword>
<protein>
    <submittedName>
        <fullName evidence="2">Serine/threonine-protein kinase STY46</fullName>
    </submittedName>
</protein>
<sequence>MRRTVRASLGALEIAGSLCGVPFVGAAAIILKDIAQSCDDVRVQKRKARHITDKCASLLIALSDQSPALIGTELQARVDEVTVVFEKIQKRVRQWSRFSVVAQYIRSTEILEGLEQFDSELDHAMKLFQKFSLQMHAAIIMNNHSIEAQERQRSDAAEMRELLHQVLANRQGELRQVIEMQNAGEHVAETIMLDGQTELRNIRESVRERDGLMIATVRSTSPPPMRPPQSPPVPADSQRYLEYQRGLIQLHQLTGIPPSVKVLNGEVAKIGDLAVAGGTYSDIWLGTWLGAKKVALKALRNIKASDPKAQKRFEHEINVWADLKNDHILPFYGIVTDQGQHIQMVSPWQDNGNVLDYVKKFPDANRIHLLSGAAKGLEYLHSRNVIHGNVKCANILVSATGEACICDFGMSKVIEEVTEKSASATLTASGSARWLAPELIEGVVSSPTMEADTYSYAMAILELITGKHPFSNRRRDASVIHDIVVLKKTPQRPSEPEVRLWLSDILWNLMQECWRVPATSRPSMAQVSAHVQEIEESTEVPDALDLS</sequence>
<dbReference type="STRING" id="39966.A0A369JM92"/>
<dbReference type="InterPro" id="IPR036537">
    <property type="entry name" value="Adaptor_Cbl_N_dom_sf"/>
</dbReference>
<dbReference type="AlphaFoldDB" id="A0A369JM92"/>
<evidence type="ECO:0000313" key="3">
    <source>
        <dbReference type="Proteomes" id="UP000076154"/>
    </source>
</evidence>
<reference evidence="2" key="1">
    <citation type="submission" date="2018-04" db="EMBL/GenBank/DDBJ databases">
        <title>Whole genome sequencing of Hypsizygus marmoreus.</title>
        <authorList>
            <person name="Choi I.-G."/>
            <person name="Min B."/>
            <person name="Kim J.-G."/>
            <person name="Kim S."/>
            <person name="Oh Y.-L."/>
            <person name="Kong W.-S."/>
            <person name="Park H."/>
            <person name="Jeong J."/>
            <person name="Song E.-S."/>
        </authorList>
    </citation>
    <scope>NUCLEOTIDE SEQUENCE [LARGE SCALE GENOMIC DNA]</scope>
    <source>
        <strain evidence="2">51987-8</strain>
    </source>
</reference>
<dbReference type="InterPro" id="IPR059179">
    <property type="entry name" value="MLKL-like_MCAfunc"/>
</dbReference>
<dbReference type="GO" id="GO:0004674">
    <property type="term" value="F:protein serine/threonine kinase activity"/>
    <property type="evidence" value="ECO:0007669"/>
    <property type="project" value="TreeGrafter"/>
</dbReference>
<evidence type="ECO:0000259" key="1">
    <source>
        <dbReference type="PROSITE" id="PS50011"/>
    </source>
</evidence>
<dbReference type="Gene3D" id="1.20.930.20">
    <property type="entry name" value="Adaptor protein Cbl, N-terminal domain"/>
    <property type="match status" value="1"/>
</dbReference>
<keyword evidence="2" id="KW-0808">Transferase</keyword>
<comment type="caution">
    <text evidence="2">The sequence shown here is derived from an EMBL/GenBank/DDBJ whole genome shotgun (WGS) entry which is preliminary data.</text>
</comment>